<dbReference type="InterPro" id="IPR051241">
    <property type="entry name" value="DZIP_RILPL"/>
</dbReference>
<feature type="domain" description="Cilium assembly protein DZIP1 N-terminal" evidence="4">
    <location>
        <begin position="38"/>
        <end position="155"/>
    </location>
</feature>
<feature type="compositionally biased region" description="Low complexity" evidence="3">
    <location>
        <begin position="954"/>
        <end position="966"/>
    </location>
</feature>
<name>A0A7S3VN39_DUNTE</name>
<feature type="compositionally biased region" description="Pro residues" evidence="3">
    <location>
        <begin position="1100"/>
        <end position="1110"/>
    </location>
</feature>
<reference evidence="5" key="1">
    <citation type="submission" date="2021-01" db="EMBL/GenBank/DDBJ databases">
        <authorList>
            <person name="Corre E."/>
            <person name="Pelletier E."/>
            <person name="Niang G."/>
            <person name="Scheremetjew M."/>
            <person name="Finn R."/>
            <person name="Kale V."/>
            <person name="Holt S."/>
            <person name="Cochrane G."/>
            <person name="Meng A."/>
            <person name="Brown T."/>
            <person name="Cohen L."/>
        </authorList>
    </citation>
    <scope>NUCLEOTIDE SEQUENCE</scope>
    <source>
        <strain evidence="5">CCMP1320</strain>
    </source>
</reference>
<feature type="compositionally biased region" description="Low complexity" evidence="3">
    <location>
        <begin position="1131"/>
        <end position="1144"/>
    </location>
</feature>
<dbReference type="GO" id="GO:0008270">
    <property type="term" value="F:zinc ion binding"/>
    <property type="evidence" value="ECO:0007669"/>
    <property type="project" value="UniProtKB-KW"/>
</dbReference>
<feature type="compositionally biased region" description="Low complexity" evidence="3">
    <location>
        <begin position="1226"/>
        <end position="1237"/>
    </location>
</feature>
<feature type="compositionally biased region" description="Low complexity" evidence="3">
    <location>
        <begin position="887"/>
        <end position="946"/>
    </location>
</feature>
<evidence type="ECO:0000256" key="3">
    <source>
        <dbReference type="SAM" id="MobiDB-lite"/>
    </source>
</evidence>
<feature type="compositionally biased region" description="Low complexity" evidence="3">
    <location>
        <begin position="1275"/>
        <end position="1289"/>
    </location>
</feature>
<dbReference type="InterPro" id="IPR032714">
    <property type="entry name" value="DZIP1_N"/>
</dbReference>
<feature type="region of interest" description="Disordered" evidence="3">
    <location>
        <begin position="383"/>
        <end position="421"/>
    </location>
</feature>
<feature type="compositionally biased region" description="Polar residues" evidence="3">
    <location>
        <begin position="1180"/>
        <end position="1191"/>
    </location>
</feature>
<gene>
    <name evidence="5" type="ORF">DTER00134_LOCUS11332</name>
</gene>
<sequence length="1319" mass="143330">MFPTKALLSGWGGNDVTGNIDQGLTSPALASQPAFPPFKFEPRRTRIDWRLLHGVDINNIVRDVDLDVLEKVVSIIAFGDIEAEDTRHLTELNFLKVFRLAQLIIEYLLYVQDCLQSTNGYLQQHRSQQEKYISAARLRVRELEAGFKTAKRELRHARKTVKTFETMAVMGKLGGETQVVKTVVEPSPQPAPPPAPAPAPPPPPPAIDPVQVANAVELVLRKDMGMLSDRLTRAQLETQRMKVERDDMLISLREVESSMREHAASIHNKGGQDAAELKAAREQLTQAHADLKHLRVENEDLASQLGLAQAQRKMVQEEKDTLLQAMASAHRPQDSAPGQQDGSALSAMLLESERRNQKLEQKVGTLEAEVNTLRAQLIRSMKEAAASGEGLPTSSSSRPPGADSDLQRALSAAEEQQQVLKSRTAELEQQLEQQKQQSGTMLEGLQGELSLYQQQAAELRRDLMAAKAAATSSAQQAQAAEAVAHEARAAAAAATAAAAEAEARASHAETRGIDPGPELLALQGRNKELEQAVQQLQAELMAVTQDKQNLEAQSAGLAGRASKLDALARAKDEQLAEAWRLVKELQAQLAQPQANRDSDAVGRVKNQVEEFERIQGMQQQQQPLPQQPEQIPLPPSPFPLDIPQSTGAPQASPVFTRPSPQESRALYQASLSHVAGMGPDRLAVYVEEEARVHSEKPYEYEEDDEARFRHALPHELPGTAYGGVLSASSHTPQELQAALQQHAPALMAQLDDLVASFGMDPSKGRLSDLEYAGAMTELQLRWAEAVKGLQGSDAQGRAEFLRDALLTHLELVKRRTIKKGKEHMVAPDPTDHAVLLAYNARVSGGAAQQQVLSPPRQPVVLPPAPTFAQPPPVPAHEPSPQRPPPTSTAAQPQLPQQQQQMVPMHAQPQLPKQQQQAPTQEQTRLPQQQQQTPMQAQPQAQQGEQVPPTPEPPTSQQQQQQQQQQPQPSPMLQWRSNQEQQLTEMQQQFQQQTQEKAQQRQQQQQQQQGQPSRASSVSPQSTQSGALQRSLSRSRDAPDESLSQMAKSRFAPQPQQQAPAKVTFDTSTKSMTMTSDVDDDDESIGDMNLGLPVSRFTPAHPQPDSPPKPRPILRQPSPESAGPKGSTQPPAAGEGSATAAARGGPSAPPQPLRQAHWLDPPSQPDTPISAKVDTEADQGSVHSWNPNETSSPGTTPRRQGRPRPAAAAAAGGWAWESPEPTPTSEAAAKGATKAGTGDDWNETIKSIGISEFGDDFQASDSKNALGRQPSAGRRAANPAATQQQPQVAASGKPAAARPSAVQRVLDRQNSFDSVSELEV</sequence>
<keyword evidence="1 2" id="KW-0175">Coiled coil</keyword>
<proteinExistence type="predicted"/>
<dbReference type="PANTHER" id="PTHR21502">
    <property type="entry name" value="ZINC FINGER PROTEIN DZIP1"/>
    <property type="match status" value="1"/>
</dbReference>
<feature type="compositionally biased region" description="Low complexity" evidence="3">
    <location>
        <begin position="1192"/>
        <end position="1215"/>
    </location>
</feature>
<evidence type="ECO:0000256" key="2">
    <source>
        <dbReference type="SAM" id="Coils"/>
    </source>
</evidence>
<evidence type="ECO:0000256" key="1">
    <source>
        <dbReference type="ARBA" id="ARBA00023054"/>
    </source>
</evidence>
<feature type="coiled-coil region" evidence="2">
    <location>
        <begin position="349"/>
        <end position="376"/>
    </location>
</feature>
<feature type="compositionally biased region" description="Polar residues" evidence="3">
    <location>
        <begin position="1011"/>
        <end position="1031"/>
    </location>
</feature>
<evidence type="ECO:0000313" key="5">
    <source>
        <dbReference type="EMBL" id="CAE0496259.1"/>
    </source>
</evidence>
<accession>A0A7S3VN39</accession>
<feature type="compositionally biased region" description="Low complexity" evidence="3">
    <location>
        <begin position="978"/>
        <end position="1010"/>
    </location>
</feature>
<feature type="region of interest" description="Disordered" evidence="3">
    <location>
        <begin position="184"/>
        <end position="207"/>
    </location>
</feature>
<dbReference type="Pfam" id="PF13815">
    <property type="entry name" value="Dzip-like_N"/>
    <property type="match status" value="1"/>
</dbReference>
<feature type="coiled-coil region" evidence="2">
    <location>
        <begin position="274"/>
        <end position="318"/>
    </location>
</feature>
<feature type="region of interest" description="Disordered" evidence="3">
    <location>
        <begin position="847"/>
        <end position="1319"/>
    </location>
</feature>
<dbReference type="GO" id="GO:0005737">
    <property type="term" value="C:cytoplasm"/>
    <property type="evidence" value="ECO:0007669"/>
    <property type="project" value="UniProtKB-SubCell"/>
</dbReference>
<feature type="compositionally biased region" description="Low complexity" evidence="3">
    <location>
        <begin position="1051"/>
        <end position="1075"/>
    </location>
</feature>
<dbReference type="EMBL" id="HBIP01019115">
    <property type="protein sequence ID" value="CAE0496259.1"/>
    <property type="molecule type" value="Transcribed_RNA"/>
</dbReference>
<feature type="coiled-coil region" evidence="2">
    <location>
        <begin position="133"/>
        <end position="160"/>
    </location>
</feature>
<organism evidence="5">
    <name type="scientific">Dunaliella tertiolecta</name>
    <name type="common">Green alga</name>
    <dbReference type="NCBI Taxonomy" id="3047"/>
    <lineage>
        <taxon>Eukaryota</taxon>
        <taxon>Viridiplantae</taxon>
        <taxon>Chlorophyta</taxon>
        <taxon>core chlorophytes</taxon>
        <taxon>Chlorophyceae</taxon>
        <taxon>CS clade</taxon>
        <taxon>Chlamydomonadales</taxon>
        <taxon>Dunaliellaceae</taxon>
        <taxon>Dunaliella</taxon>
    </lineage>
</organism>
<dbReference type="PANTHER" id="PTHR21502:SF3">
    <property type="entry name" value="CILIUM ASSEMBLY PROTEIN DZIP1L"/>
    <property type="match status" value="1"/>
</dbReference>
<feature type="compositionally biased region" description="Pro residues" evidence="3">
    <location>
        <begin position="855"/>
        <end position="886"/>
    </location>
</feature>
<feature type="compositionally biased region" description="Pro residues" evidence="3">
    <location>
        <begin position="187"/>
        <end position="207"/>
    </location>
</feature>
<evidence type="ECO:0000259" key="4">
    <source>
        <dbReference type="Pfam" id="PF13815"/>
    </source>
</evidence>
<protein>
    <recommendedName>
        <fullName evidence="4">Cilium assembly protein DZIP1 N-terminal domain-containing protein</fullName>
    </recommendedName>
</protein>